<proteinExistence type="predicted"/>
<dbReference type="Proteomes" id="UP000295212">
    <property type="component" value="Unassembled WGS sequence"/>
</dbReference>
<evidence type="ECO:0000313" key="1">
    <source>
        <dbReference type="EMBL" id="TDR51168.1"/>
    </source>
</evidence>
<sequence length="67" mass="7439">MKTGQSELMKSGQPLLALTQVRETLFVMVERRLNRPGPPPTKEELEGLVMLGDHLWHPALGAYSPKG</sequence>
<reference evidence="1 2" key="1">
    <citation type="submission" date="2019-03" db="EMBL/GenBank/DDBJ databases">
        <title>Genomic Encyclopedia of Type Strains, Phase III (KMG-III): the genomes of soil and plant-associated and newly described type strains.</title>
        <authorList>
            <person name="Whitman W."/>
        </authorList>
    </citation>
    <scope>NUCLEOTIDE SEQUENCE [LARGE SCALE GENOMIC DNA]</scope>
    <source>
        <strain evidence="1 2">CECT 5797</strain>
    </source>
</reference>
<dbReference type="AlphaFoldDB" id="A0A4R6ZG76"/>
<dbReference type="EMBL" id="SNZJ01000019">
    <property type="protein sequence ID" value="TDR51168.1"/>
    <property type="molecule type" value="Genomic_DNA"/>
</dbReference>
<comment type="caution">
    <text evidence="1">The sequence shown here is derived from an EMBL/GenBank/DDBJ whole genome shotgun (WGS) entry which is preliminary data.</text>
</comment>
<name>A0A4R6ZG76_9GAMM</name>
<protein>
    <submittedName>
        <fullName evidence="1">Uncharacterized protein</fullName>
    </submittedName>
</protein>
<evidence type="ECO:0000313" key="2">
    <source>
        <dbReference type="Proteomes" id="UP000295212"/>
    </source>
</evidence>
<gene>
    <name evidence="1" type="ORF">DFP85_11984</name>
</gene>
<dbReference type="RefSeq" id="WP_133637272.1">
    <property type="nucleotide sequence ID" value="NZ_SNZJ01000019.1"/>
</dbReference>
<accession>A0A4R6ZG76</accession>
<organism evidence="1 2">
    <name type="scientific">Halomonas ventosae</name>
    <dbReference type="NCBI Taxonomy" id="229007"/>
    <lineage>
        <taxon>Bacteria</taxon>
        <taxon>Pseudomonadati</taxon>
        <taxon>Pseudomonadota</taxon>
        <taxon>Gammaproteobacteria</taxon>
        <taxon>Oceanospirillales</taxon>
        <taxon>Halomonadaceae</taxon>
        <taxon>Halomonas</taxon>
    </lineage>
</organism>